<accession>A0A831RVA3</accession>
<feature type="region of interest" description="Disordered" evidence="1">
    <location>
        <begin position="1"/>
        <end position="46"/>
    </location>
</feature>
<dbReference type="Proteomes" id="UP000886339">
    <property type="component" value="Unassembled WGS sequence"/>
</dbReference>
<comment type="caution">
    <text evidence="3">The sequence shown here is derived from an EMBL/GenBank/DDBJ whole genome shotgun (WGS) entry which is preliminary data.</text>
</comment>
<reference evidence="3" key="1">
    <citation type="journal article" date="2020" name="mSystems">
        <title>Genome- and Community-Level Interaction Insights into Carbon Utilization and Element Cycling Functions of Hydrothermarchaeota in Hydrothermal Sediment.</title>
        <authorList>
            <person name="Zhou Z."/>
            <person name="Liu Y."/>
            <person name="Xu W."/>
            <person name="Pan J."/>
            <person name="Luo Z.H."/>
            <person name="Li M."/>
        </authorList>
    </citation>
    <scope>NUCLEOTIDE SEQUENCE [LARGE SCALE GENOMIC DNA]</scope>
    <source>
        <strain evidence="3">HyVt-458</strain>
    </source>
</reference>
<dbReference type="AlphaFoldDB" id="A0A831RVA3"/>
<sequence>MVPACPERPGGRPQRTAHGSRLAAAGPDPRPLQPAIPARGCHQPGSRRPTVIWSIARRELLATYTSASSWIALAAAQFILAWLLFLQLDVYLKILPELVAGNSPLGIIDMVVTPTLSSTTLILLVLIPLQGMGSFADEIRSGRITLLLSTPVSAWQLVAGKWLGLLLGSLPLVLLPLLMAWLLELGSAVDAGRLASSFLGLLLFAAMASAISIWLSAISEQPLTAAAMSWGLLVLLWLLDANAGNVMQALSLNARLSPFFEGLVDTKHIVYFLAFTAAALGLATHRIWRLGGGE</sequence>
<organism evidence="3">
    <name type="scientific">Thiolapillus brandeum</name>
    <dbReference type="NCBI Taxonomy" id="1076588"/>
    <lineage>
        <taxon>Bacteria</taxon>
        <taxon>Pseudomonadati</taxon>
        <taxon>Pseudomonadota</taxon>
        <taxon>Gammaproteobacteria</taxon>
        <taxon>Chromatiales</taxon>
        <taxon>Sedimenticolaceae</taxon>
        <taxon>Thiolapillus</taxon>
    </lineage>
</organism>
<name>A0A831RVA3_9GAMM</name>
<keyword evidence="2" id="KW-1133">Transmembrane helix</keyword>
<dbReference type="Pfam" id="PF12679">
    <property type="entry name" value="ABC2_membrane_2"/>
    <property type="match status" value="1"/>
</dbReference>
<dbReference type="GO" id="GO:0005886">
    <property type="term" value="C:plasma membrane"/>
    <property type="evidence" value="ECO:0007669"/>
    <property type="project" value="UniProtKB-SubCell"/>
</dbReference>
<feature type="transmembrane region" description="Helical" evidence="2">
    <location>
        <begin position="227"/>
        <end position="247"/>
    </location>
</feature>
<feature type="transmembrane region" description="Helical" evidence="2">
    <location>
        <begin position="105"/>
        <end position="129"/>
    </location>
</feature>
<dbReference type="EMBL" id="DRLF01000263">
    <property type="protein sequence ID" value="HEC06682.1"/>
    <property type="molecule type" value="Genomic_DNA"/>
</dbReference>
<keyword evidence="2" id="KW-0812">Transmembrane</keyword>
<dbReference type="PANTHER" id="PTHR43471">
    <property type="entry name" value="ABC TRANSPORTER PERMEASE"/>
    <property type="match status" value="1"/>
</dbReference>
<keyword evidence="2" id="KW-0472">Membrane</keyword>
<protein>
    <recommendedName>
        <fullName evidence="4">ABC transporter permease</fullName>
    </recommendedName>
</protein>
<feature type="transmembrane region" description="Helical" evidence="2">
    <location>
        <begin position="195"/>
        <end position="215"/>
    </location>
</feature>
<gene>
    <name evidence="3" type="ORF">ENJ12_07510</name>
</gene>
<proteinExistence type="predicted"/>
<feature type="transmembrane region" description="Helical" evidence="2">
    <location>
        <begin position="164"/>
        <end position="183"/>
    </location>
</feature>
<evidence type="ECO:0000313" key="3">
    <source>
        <dbReference type="EMBL" id="HEC06682.1"/>
    </source>
</evidence>
<evidence type="ECO:0008006" key="4">
    <source>
        <dbReference type="Google" id="ProtNLM"/>
    </source>
</evidence>
<feature type="transmembrane region" description="Helical" evidence="2">
    <location>
        <begin position="268"/>
        <end position="288"/>
    </location>
</feature>
<evidence type="ECO:0000256" key="2">
    <source>
        <dbReference type="SAM" id="Phobius"/>
    </source>
</evidence>
<dbReference type="GO" id="GO:0140359">
    <property type="term" value="F:ABC-type transporter activity"/>
    <property type="evidence" value="ECO:0007669"/>
    <property type="project" value="InterPro"/>
</dbReference>
<feature type="transmembrane region" description="Helical" evidence="2">
    <location>
        <begin position="61"/>
        <end position="85"/>
    </location>
</feature>
<evidence type="ECO:0000256" key="1">
    <source>
        <dbReference type="SAM" id="MobiDB-lite"/>
    </source>
</evidence>